<feature type="signal peptide" evidence="5">
    <location>
        <begin position="1"/>
        <end position="23"/>
    </location>
</feature>
<dbReference type="EMBL" id="VNFH01000003">
    <property type="protein sequence ID" value="TVU72125.1"/>
    <property type="molecule type" value="Genomic_DNA"/>
</dbReference>
<comment type="function">
    <text evidence="1">May be involved in the biogenesis of curli organelles.</text>
</comment>
<evidence type="ECO:0000256" key="4">
    <source>
        <dbReference type="SAM" id="MobiDB-lite"/>
    </source>
</evidence>
<gene>
    <name evidence="6" type="ORF">FQP86_05280</name>
</gene>
<evidence type="ECO:0000313" key="6">
    <source>
        <dbReference type="EMBL" id="TVU72125.1"/>
    </source>
</evidence>
<protein>
    <recommendedName>
        <fullName evidence="2">Curli production assembly/transport component CsgE</fullName>
    </recommendedName>
</protein>
<dbReference type="AlphaFoldDB" id="A0A558HSL4"/>
<reference evidence="6 7" key="1">
    <citation type="submission" date="2019-07" db="EMBL/GenBank/DDBJ databases">
        <title>Diversity of Bacteria from Kongsfjorden, Arctic.</title>
        <authorList>
            <person name="Yu Y."/>
        </authorList>
    </citation>
    <scope>NUCLEOTIDE SEQUENCE [LARGE SCALE GENOMIC DNA]</scope>
    <source>
        <strain evidence="6 7">SM1923</strain>
    </source>
</reference>
<evidence type="ECO:0000256" key="1">
    <source>
        <dbReference type="ARBA" id="ARBA00003989"/>
    </source>
</evidence>
<evidence type="ECO:0000256" key="3">
    <source>
        <dbReference type="ARBA" id="ARBA00022729"/>
    </source>
</evidence>
<keyword evidence="3 5" id="KW-0732">Signal</keyword>
<evidence type="ECO:0000313" key="7">
    <source>
        <dbReference type="Proteomes" id="UP000319941"/>
    </source>
</evidence>
<dbReference type="STRING" id="553385.GCA_000591415_00694"/>
<dbReference type="InterPro" id="IPR018900">
    <property type="entry name" value="Curli_CsgE"/>
</dbReference>
<proteinExistence type="predicted"/>
<feature type="region of interest" description="Disordered" evidence="4">
    <location>
        <begin position="32"/>
        <end position="58"/>
    </location>
</feature>
<organism evidence="6 7">
    <name type="scientific">Cobetia crustatorum</name>
    <dbReference type="NCBI Taxonomy" id="553385"/>
    <lineage>
        <taxon>Bacteria</taxon>
        <taxon>Pseudomonadati</taxon>
        <taxon>Pseudomonadota</taxon>
        <taxon>Gammaproteobacteria</taxon>
        <taxon>Oceanospirillales</taxon>
        <taxon>Halomonadaceae</taxon>
        <taxon>Cobetia</taxon>
    </lineage>
</organism>
<evidence type="ECO:0000256" key="5">
    <source>
        <dbReference type="SAM" id="SignalP"/>
    </source>
</evidence>
<accession>A0A558HSL4</accession>
<feature type="chain" id="PRO_5022003505" description="Curli production assembly/transport component CsgE" evidence="5">
    <location>
        <begin position="24"/>
        <end position="169"/>
    </location>
</feature>
<evidence type="ECO:0000256" key="2">
    <source>
        <dbReference type="ARBA" id="ARBA00014024"/>
    </source>
</evidence>
<dbReference type="RefSeq" id="WP_024951025.1">
    <property type="nucleotide sequence ID" value="NZ_CAWOWR010000087.1"/>
</dbReference>
<dbReference type="OrthoDB" id="6869495at2"/>
<dbReference type="Pfam" id="PF10627">
    <property type="entry name" value="CsgE"/>
    <property type="match status" value="1"/>
</dbReference>
<keyword evidence="7" id="KW-1185">Reference proteome</keyword>
<sequence>MGMVSRHALAWGLTLCYMSTASAQTAPEVVRPKVSVASEHQGSDTQGEDGVAITQTHPTLSDGLSGVMIDRTMTMIGKTFFRQFSQQRLDSPVLRNTSLSIHERPSARWGSLIWITEGNTVLYEATLPPRLNDVDLYASSAVATVSDQFLRRKVLDALRNDPDMAGDEF</sequence>
<name>A0A558HSL4_9GAMM</name>
<comment type="caution">
    <text evidence="6">The sequence shown here is derived from an EMBL/GenBank/DDBJ whole genome shotgun (WGS) entry which is preliminary data.</text>
</comment>
<dbReference type="Proteomes" id="UP000319941">
    <property type="component" value="Unassembled WGS sequence"/>
</dbReference>